<accession>F2DXS5</accession>
<feature type="compositionally biased region" description="Low complexity" evidence="1">
    <location>
        <begin position="21"/>
        <end position="30"/>
    </location>
</feature>
<evidence type="ECO:0000313" key="2">
    <source>
        <dbReference type="EMBL" id="BAJ99896.1"/>
    </source>
</evidence>
<feature type="compositionally biased region" description="Basic and acidic residues" evidence="1">
    <location>
        <begin position="1"/>
        <end position="11"/>
    </location>
</feature>
<proteinExistence type="evidence at transcript level"/>
<evidence type="ECO:0000256" key="1">
    <source>
        <dbReference type="SAM" id="MobiDB-lite"/>
    </source>
</evidence>
<protein>
    <submittedName>
        <fullName evidence="2">Predicted protein</fullName>
    </submittedName>
</protein>
<name>F2DXS5_HORVV</name>
<dbReference type="EMBL" id="AK368693">
    <property type="protein sequence ID" value="BAJ99896.1"/>
    <property type="molecule type" value="mRNA"/>
</dbReference>
<reference evidence="2" key="1">
    <citation type="journal article" date="2011" name="Plant Physiol.">
        <title>Comprehensive sequence analysis of 24,783 barley full-length cDNAs derived from 12 clone libraries.</title>
        <authorList>
            <person name="Matsumoto T."/>
            <person name="Tanaka T."/>
            <person name="Sakai H."/>
            <person name="Amano N."/>
            <person name="Kanamori H."/>
            <person name="Kurita K."/>
            <person name="Kikuta A."/>
            <person name="Kamiya K."/>
            <person name="Yamamoto M."/>
            <person name="Ikawa H."/>
            <person name="Fujii N."/>
            <person name="Hori K."/>
            <person name="Itoh T."/>
            <person name="Sato K."/>
        </authorList>
    </citation>
    <scope>NUCLEOTIDE SEQUENCE</scope>
    <source>
        <tissue evidence="2">Shoot and root</tissue>
    </source>
</reference>
<dbReference type="AlphaFoldDB" id="F2DXS5"/>
<sequence length="117" mass="12208">MKNGSRGEKKVTRILPHPHAPRLAPAASHPTARLASPPIGAVGGRAIGPPCSTTILAALFLPHPDLGTYTLLPSLSTACSVGGTAAPSVRIEEWRPMLPSFSWIPSSGRIFSPSLQP</sequence>
<feature type="region of interest" description="Disordered" evidence="1">
    <location>
        <begin position="1"/>
        <end position="39"/>
    </location>
</feature>
<organism evidence="2">
    <name type="scientific">Hordeum vulgare subsp. vulgare</name>
    <name type="common">Domesticated barley</name>
    <dbReference type="NCBI Taxonomy" id="112509"/>
    <lineage>
        <taxon>Eukaryota</taxon>
        <taxon>Viridiplantae</taxon>
        <taxon>Streptophyta</taxon>
        <taxon>Embryophyta</taxon>
        <taxon>Tracheophyta</taxon>
        <taxon>Spermatophyta</taxon>
        <taxon>Magnoliopsida</taxon>
        <taxon>Liliopsida</taxon>
        <taxon>Poales</taxon>
        <taxon>Poaceae</taxon>
        <taxon>BOP clade</taxon>
        <taxon>Pooideae</taxon>
        <taxon>Triticodae</taxon>
        <taxon>Triticeae</taxon>
        <taxon>Hordeinae</taxon>
        <taxon>Hordeum</taxon>
    </lineage>
</organism>